<comment type="subcellular location">
    <subcellularLocation>
        <location evidence="1">Membrane</location>
        <topology evidence="1">Multi-pass membrane protein</topology>
    </subcellularLocation>
</comment>
<dbReference type="PRINTS" id="PR01036">
    <property type="entry name" value="TCRTETB"/>
</dbReference>
<evidence type="ECO:0000256" key="1">
    <source>
        <dbReference type="ARBA" id="ARBA00004141"/>
    </source>
</evidence>
<feature type="transmembrane region" description="Helical" evidence="5">
    <location>
        <begin position="332"/>
        <end position="351"/>
    </location>
</feature>
<dbReference type="SUPFAM" id="SSF103473">
    <property type="entry name" value="MFS general substrate transporter"/>
    <property type="match status" value="1"/>
</dbReference>
<keyword evidence="4 5" id="KW-0472">Membrane</keyword>
<name>A0ABR1U2P7_9PEZI</name>
<gene>
    <name evidence="7" type="ORF">PG993_003574</name>
</gene>
<dbReference type="PROSITE" id="PS50850">
    <property type="entry name" value="MFS"/>
    <property type="match status" value="1"/>
</dbReference>
<sequence>MQVPRGATLGDIDYIIVSFVYVAEYPAMANALGTVDGVGVAKLAPQKLRISDEEMANAHLAISISGNKPSWMMTTSWNTVGISSSAPCRALTGRRIEWSRQGHRGYWTEFEGIEANHFPAVHQAPRLLAPSTSLQSDLRGTYLPSAEMNNIELHNYPRGHSRTSGDASHSLPVTVHDLNRQDTDESDGELQLAKLDILSGWRLWVTHGCLLCGLFMASLESSIVATALVPISVAFLDGQNANWIVAAYLITYTAFLIIFARLSDLLGRKPTLITAIIIFTSFSAACGCAQTMTQLIILRAFQGVGGAGLYSLAMSIALEVTPFKHIGTATGLFGPTFAFASLLGPVLGGIITTRNSWRWVFFINVPIGVVLLCVIIWIFPANSKPLPIKRRTLSFIDYPGMFLSLLGVVSLIYAVEKGGARQAWAGPDIIATLALGGVGLTGFISWEWVVANTKKPRTQMLPLFPIRLISTRVLGSLFLTSFLSGFPFFITTVFLPQRFQIQNGLSPIEAGLRMLPLLVMSAVGGGLGGPIGSRFNVTWYFLASALALQIVGLGLMTTLPTTGDVSAAQYGYQALMGFGFGCAISSFIVISKLEVSGKDSGITIGAITQVRTLGGLMGIAIAQAVVFGEIFLRLEDVLSWDSLDAILESPRAIANLPPHHKVLAIEAYGVAFNILFKIAAGICAAALVACMGIWRRKPLSYAEHAQRKE</sequence>
<feature type="transmembrane region" description="Helical" evidence="5">
    <location>
        <begin position="612"/>
        <end position="632"/>
    </location>
</feature>
<dbReference type="Proteomes" id="UP001444661">
    <property type="component" value="Unassembled WGS sequence"/>
</dbReference>
<dbReference type="EMBL" id="JAQQWK010000002">
    <property type="protein sequence ID" value="KAK8052189.1"/>
    <property type="molecule type" value="Genomic_DNA"/>
</dbReference>
<dbReference type="InterPro" id="IPR020846">
    <property type="entry name" value="MFS_dom"/>
</dbReference>
<feature type="transmembrane region" description="Helical" evidence="5">
    <location>
        <begin position="570"/>
        <end position="591"/>
    </location>
</feature>
<feature type="transmembrane region" description="Helical" evidence="5">
    <location>
        <begin position="241"/>
        <end position="260"/>
    </location>
</feature>
<feature type="transmembrane region" description="Helical" evidence="5">
    <location>
        <begin position="674"/>
        <end position="694"/>
    </location>
</feature>
<feature type="transmembrane region" description="Helical" evidence="5">
    <location>
        <begin position="472"/>
        <end position="494"/>
    </location>
</feature>
<keyword evidence="8" id="KW-1185">Reference proteome</keyword>
<organism evidence="7 8">
    <name type="scientific">Apiospora rasikravindrae</name>
    <dbReference type="NCBI Taxonomy" id="990691"/>
    <lineage>
        <taxon>Eukaryota</taxon>
        <taxon>Fungi</taxon>
        <taxon>Dikarya</taxon>
        <taxon>Ascomycota</taxon>
        <taxon>Pezizomycotina</taxon>
        <taxon>Sordariomycetes</taxon>
        <taxon>Xylariomycetidae</taxon>
        <taxon>Amphisphaeriales</taxon>
        <taxon>Apiosporaceae</taxon>
        <taxon>Apiospora</taxon>
    </lineage>
</organism>
<feature type="transmembrane region" description="Helical" evidence="5">
    <location>
        <begin position="514"/>
        <end position="532"/>
    </location>
</feature>
<feature type="transmembrane region" description="Helical" evidence="5">
    <location>
        <begin position="272"/>
        <end position="297"/>
    </location>
</feature>
<feature type="transmembrane region" description="Helical" evidence="5">
    <location>
        <begin position="429"/>
        <end position="451"/>
    </location>
</feature>
<accession>A0ABR1U2P7</accession>
<feature type="transmembrane region" description="Helical" evidence="5">
    <location>
        <begin position="357"/>
        <end position="380"/>
    </location>
</feature>
<feature type="domain" description="Major facilitator superfamily (MFS) profile" evidence="6">
    <location>
        <begin position="206"/>
        <end position="698"/>
    </location>
</feature>
<protein>
    <submittedName>
        <fullName evidence="7">MFS multidrug transporter</fullName>
    </submittedName>
</protein>
<evidence type="ECO:0000313" key="7">
    <source>
        <dbReference type="EMBL" id="KAK8052189.1"/>
    </source>
</evidence>
<feature type="transmembrane region" description="Helical" evidence="5">
    <location>
        <begin position="303"/>
        <end position="320"/>
    </location>
</feature>
<dbReference type="PANTHER" id="PTHR23501">
    <property type="entry name" value="MAJOR FACILITATOR SUPERFAMILY"/>
    <property type="match status" value="1"/>
</dbReference>
<dbReference type="Gene3D" id="1.20.1720.10">
    <property type="entry name" value="Multidrug resistance protein D"/>
    <property type="match status" value="1"/>
</dbReference>
<evidence type="ECO:0000256" key="4">
    <source>
        <dbReference type="ARBA" id="ARBA00023136"/>
    </source>
</evidence>
<evidence type="ECO:0000259" key="6">
    <source>
        <dbReference type="PROSITE" id="PS50850"/>
    </source>
</evidence>
<feature type="transmembrane region" description="Helical" evidence="5">
    <location>
        <begin position="539"/>
        <end position="558"/>
    </location>
</feature>
<keyword evidence="2 5" id="KW-0812">Transmembrane</keyword>
<feature type="transmembrane region" description="Helical" evidence="5">
    <location>
        <begin position="392"/>
        <end position="414"/>
    </location>
</feature>
<dbReference type="PANTHER" id="PTHR23501:SF43">
    <property type="entry name" value="MULTIDRUG TRANSPORTER, PUTATIVE (AFU_ORTHOLOGUE AFUA_6G03040)-RELATED"/>
    <property type="match status" value="1"/>
</dbReference>
<comment type="caution">
    <text evidence="7">The sequence shown here is derived from an EMBL/GenBank/DDBJ whole genome shotgun (WGS) entry which is preliminary data.</text>
</comment>
<evidence type="ECO:0000256" key="2">
    <source>
        <dbReference type="ARBA" id="ARBA00022692"/>
    </source>
</evidence>
<keyword evidence="3 5" id="KW-1133">Transmembrane helix</keyword>
<dbReference type="InterPro" id="IPR011701">
    <property type="entry name" value="MFS"/>
</dbReference>
<dbReference type="Pfam" id="PF07690">
    <property type="entry name" value="MFS_1"/>
    <property type="match status" value="1"/>
</dbReference>
<dbReference type="Gene3D" id="1.20.1250.20">
    <property type="entry name" value="MFS general substrate transporter like domains"/>
    <property type="match status" value="1"/>
</dbReference>
<proteinExistence type="predicted"/>
<evidence type="ECO:0000256" key="3">
    <source>
        <dbReference type="ARBA" id="ARBA00022989"/>
    </source>
</evidence>
<evidence type="ECO:0000256" key="5">
    <source>
        <dbReference type="SAM" id="Phobius"/>
    </source>
</evidence>
<feature type="transmembrane region" description="Helical" evidence="5">
    <location>
        <begin position="209"/>
        <end position="235"/>
    </location>
</feature>
<evidence type="ECO:0000313" key="8">
    <source>
        <dbReference type="Proteomes" id="UP001444661"/>
    </source>
</evidence>
<dbReference type="InterPro" id="IPR036259">
    <property type="entry name" value="MFS_trans_sf"/>
</dbReference>
<reference evidence="7 8" key="1">
    <citation type="submission" date="2023-01" db="EMBL/GenBank/DDBJ databases">
        <title>Analysis of 21 Apiospora genomes using comparative genomics revels a genus with tremendous synthesis potential of carbohydrate active enzymes and secondary metabolites.</title>
        <authorList>
            <person name="Sorensen T."/>
        </authorList>
    </citation>
    <scope>NUCLEOTIDE SEQUENCE [LARGE SCALE GENOMIC DNA]</scope>
    <source>
        <strain evidence="7 8">CBS 33761</strain>
    </source>
</reference>